<keyword evidence="1" id="KW-0812">Transmembrane</keyword>
<gene>
    <name evidence="2" type="ORF">EKG37_10845</name>
</gene>
<organism evidence="2 3">
    <name type="scientific">Bacillus yapensis</name>
    <dbReference type="NCBI Taxonomy" id="2492960"/>
    <lineage>
        <taxon>Bacteria</taxon>
        <taxon>Bacillati</taxon>
        <taxon>Bacillota</taxon>
        <taxon>Bacilli</taxon>
        <taxon>Bacillales</taxon>
        <taxon>Bacillaceae</taxon>
        <taxon>Bacillus</taxon>
    </lineage>
</organism>
<feature type="transmembrane region" description="Helical" evidence="1">
    <location>
        <begin position="20"/>
        <end position="38"/>
    </location>
</feature>
<dbReference type="Pfam" id="PF06196">
    <property type="entry name" value="DUF997"/>
    <property type="match status" value="1"/>
</dbReference>
<dbReference type="AlphaFoldDB" id="A0A3S0RME5"/>
<dbReference type="PANTHER" id="PTHR39174:SF1">
    <property type="entry name" value="INNER MEMBRANE PROTEIN"/>
    <property type="match status" value="1"/>
</dbReference>
<reference evidence="2 3" key="1">
    <citation type="submission" date="2018-12" db="EMBL/GenBank/DDBJ databases">
        <title>Bacillus yapensis draft genome sequence.</title>
        <authorList>
            <person name="Yu L."/>
            <person name="Xu X."/>
            <person name="Tang X."/>
        </authorList>
    </citation>
    <scope>NUCLEOTIDE SEQUENCE [LARGE SCALE GENOMIC DNA]</scope>
    <source>
        <strain evidence="2 3">XXST-01</strain>
    </source>
</reference>
<dbReference type="RefSeq" id="WP_126408686.1">
    <property type="nucleotide sequence ID" value="NZ_RXNT01000007.1"/>
</dbReference>
<protein>
    <submittedName>
        <fullName evidence="2">DUF997 family protein</fullName>
    </submittedName>
</protein>
<feature type="transmembrane region" description="Helical" evidence="1">
    <location>
        <begin position="58"/>
        <end position="81"/>
    </location>
</feature>
<dbReference type="OrthoDB" id="1752893at2"/>
<dbReference type="EMBL" id="RXNT01000007">
    <property type="protein sequence ID" value="RTR31986.1"/>
    <property type="molecule type" value="Genomic_DNA"/>
</dbReference>
<dbReference type="InterPro" id="IPR010398">
    <property type="entry name" value="DUF997"/>
</dbReference>
<evidence type="ECO:0000313" key="3">
    <source>
        <dbReference type="Proteomes" id="UP000271374"/>
    </source>
</evidence>
<accession>A0A3S0RME5</accession>
<keyword evidence="1" id="KW-0472">Membrane</keyword>
<dbReference type="Proteomes" id="UP000271374">
    <property type="component" value="Unassembled WGS sequence"/>
</dbReference>
<evidence type="ECO:0000313" key="2">
    <source>
        <dbReference type="EMBL" id="RTR31986.1"/>
    </source>
</evidence>
<sequence>MKNGIDEKDPRFKVANREALIGIILVIINFLWWFGFAYGMGSESVENYSYIMGLPAWFFYSCVGGFILMVILVIFVVKFFFKDVPFEDEGGESE</sequence>
<name>A0A3S0RME5_9BACI</name>
<evidence type="ECO:0000256" key="1">
    <source>
        <dbReference type="SAM" id="Phobius"/>
    </source>
</evidence>
<proteinExistence type="predicted"/>
<keyword evidence="1" id="KW-1133">Transmembrane helix</keyword>
<comment type="caution">
    <text evidence="2">The sequence shown here is derived from an EMBL/GenBank/DDBJ whole genome shotgun (WGS) entry which is preliminary data.</text>
</comment>
<dbReference type="PANTHER" id="PTHR39174">
    <property type="entry name" value="INNER MEMBRANE PROTEIN-RELATED"/>
    <property type="match status" value="1"/>
</dbReference>
<keyword evidence="3" id="KW-1185">Reference proteome</keyword>